<sequence length="148" mass="16817">MLQKSETNLILNIKVSRFLAGVFLATHLGGMVLVAVTPMAWLMRLGLWGVLGWSLYYSLVIHAWRTSRLAITAIELDNEGMASVRFAGSESWQPVRITSRFVHPWLTLMTLRLESRRWPLNLAIAADAVEAEPFRRWRVALKFQVVPG</sequence>
<feature type="transmembrane region" description="Helical" evidence="1">
    <location>
        <begin position="21"/>
        <end position="41"/>
    </location>
</feature>
<keyword evidence="1" id="KW-0812">Transmembrane</keyword>
<keyword evidence="1" id="KW-1133">Transmembrane helix</keyword>
<organism evidence="2 3">
    <name type="scientific">Sulfuricaulis limicola</name>
    <dbReference type="NCBI Taxonomy" id="1620215"/>
    <lineage>
        <taxon>Bacteria</taxon>
        <taxon>Pseudomonadati</taxon>
        <taxon>Pseudomonadota</taxon>
        <taxon>Gammaproteobacteria</taxon>
        <taxon>Acidiferrobacterales</taxon>
        <taxon>Acidiferrobacteraceae</taxon>
        <taxon>Sulfuricaulis</taxon>
    </lineage>
</organism>
<evidence type="ECO:0008006" key="4">
    <source>
        <dbReference type="Google" id="ProtNLM"/>
    </source>
</evidence>
<dbReference type="Pfam" id="PF07254">
    <property type="entry name" value="Cpta_toxin"/>
    <property type="match status" value="1"/>
</dbReference>
<dbReference type="InterPro" id="IPR009883">
    <property type="entry name" value="YgfX"/>
</dbReference>
<dbReference type="KEGG" id="slim:SCL_1532"/>
<name>A0A1B4XGE4_9GAMM</name>
<evidence type="ECO:0000313" key="3">
    <source>
        <dbReference type="Proteomes" id="UP000243180"/>
    </source>
</evidence>
<dbReference type="Proteomes" id="UP000243180">
    <property type="component" value="Chromosome"/>
</dbReference>
<dbReference type="InParanoid" id="A0A1B4XGE4"/>
<evidence type="ECO:0000256" key="1">
    <source>
        <dbReference type="SAM" id="Phobius"/>
    </source>
</evidence>
<dbReference type="OrthoDB" id="9182772at2"/>
<protein>
    <recommendedName>
        <fullName evidence="4">Toxin CptA</fullName>
    </recommendedName>
</protein>
<dbReference type="RefSeq" id="WP_148665030.1">
    <property type="nucleotide sequence ID" value="NZ_AP014879.1"/>
</dbReference>
<keyword evidence="1" id="KW-0472">Membrane</keyword>
<proteinExistence type="predicted"/>
<dbReference type="AlphaFoldDB" id="A0A1B4XGE4"/>
<accession>A0A1B4XGE4</accession>
<gene>
    <name evidence="2" type="ORF">SCL_1532</name>
</gene>
<keyword evidence="3" id="KW-1185">Reference proteome</keyword>
<feature type="transmembrane region" description="Helical" evidence="1">
    <location>
        <begin position="47"/>
        <end position="64"/>
    </location>
</feature>
<dbReference type="EMBL" id="AP014879">
    <property type="protein sequence ID" value="BAV33837.1"/>
    <property type="molecule type" value="Genomic_DNA"/>
</dbReference>
<evidence type="ECO:0000313" key="2">
    <source>
        <dbReference type="EMBL" id="BAV33837.1"/>
    </source>
</evidence>
<reference evidence="2 3" key="1">
    <citation type="submission" date="2015-05" db="EMBL/GenBank/DDBJ databases">
        <title>Complete genome sequence of a sulfur-oxidizing gammaproteobacterium strain HA5.</title>
        <authorList>
            <person name="Miura A."/>
            <person name="Kojima H."/>
            <person name="Fukui M."/>
        </authorList>
    </citation>
    <scope>NUCLEOTIDE SEQUENCE [LARGE SCALE GENOMIC DNA]</scope>
    <source>
        <strain evidence="2 3">HA5</strain>
    </source>
</reference>